<name>A0A6B1DPA3_9CHLR</name>
<dbReference type="EMBL" id="VXPY01000013">
    <property type="protein sequence ID" value="MYD89127.1"/>
    <property type="molecule type" value="Genomic_DNA"/>
</dbReference>
<dbReference type="GO" id="GO:0030246">
    <property type="term" value="F:carbohydrate binding"/>
    <property type="evidence" value="ECO:0007669"/>
    <property type="project" value="InterPro"/>
</dbReference>
<organism evidence="1">
    <name type="scientific">Caldilineaceae bacterium SB0662_bin_9</name>
    <dbReference type="NCBI Taxonomy" id="2605258"/>
    <lineage>
        <taxon>Bacteria</taxon>
        <taxon>Bacillati</taxon>
        <taxon>Chloroflexota</taxon>
        <taxon>Caldilineae</taxon>
        <taxon>Caldilineales</taxon>
        <taxon>Caldilineaceae</taxon>
    </lineage>
</organism>
<sequence length="359" mass="40705">MLEPVYTHERNFGCRLTEMTYRGLKSLVMENELLRVTILVDKGTDIFEFLHKPTDTDFMWRSPLGVRATRNFVPSNSRADGPFLDYYFGGWQECFPVGGYPTTVADGEFGLHGETPLMPWNMQVLLDTPECISVKFDVRTYRSPLRIEKVVTLHRWQANLQFHEIVTNEGDVPFEILWGHHPAFGAPFLDSSCVVDVPGAKVRVVEAEPTTRLESGEDYTWPFVQGRDGSTIDLSRIPGPETKSHDLAFLFDLEAGWYGLTNQARQVGFGMYWPTEIFNSIWFWQVYRGSAGHPWYGRTYNIALEPWTAPYHHFAETQAHSATRTMEPGEVLDIRFGAVAYAGLERVTGISTSGDVSGT</sequence>
<reference evidence="1" key="1">
    <citation type="submission" date="2019-09" db="EMBL/GenBank/DDBJ databases">
        <title>Characterisation of the sponge microbiome using genome-centric metagenomics.</title>
        <authorList>
            <person name="Engelberts J.P."/>
            <person name="Robbins S.J."/>
            <person name="De Goeij J.M."/>
            <person name="Aranda M."/>
            <person name="Bell S.C."/>
            <person name="Webster N.S."/>
        </authorList>
    </citation>
    <scope>NUCLEOTIDE SEQUENCE</scope>
    <source>
        <strain evidence="1">SB0662_bin_9</strain>
    </source>
</reference>
<dbReference type="InterPro" id="IPR014718">
    <property type="entry name" value="GH-type_carb-bd"/>
</dbReference>
<dbReference type="AlphaFoldDB" id="A0A6B1DPA3"/>
<dbReference type="SUPFAM" id="SSF74650">
    <property type="entry name" value="Galactose mutarotase-like"/>
    <property type="match status" value="1"/>
</dbReference>
<protein>
    <submittedName>
        <fullName evidence="1">DUF4432 family protein</fullName>
    </submittedName>
</protein>
<proteinExistence type="predicted"/>
<dbReference type="Gene3D" id="2.70.98.10">
    <property type="match status" value="1"/>
</dbReference>
<dbReference type="GO" id="GO:0005975">
    <property type="term" value="P:carbohydrate metabolic process"/>
    <property type="evidence" value="ECO:0007669"/>
    <property type="project" value="InterPro"/>
</dbReference>
<dbReference type="InterPro" id="IPR027839">
    <property type="entry name" value="DUF4432"/>
</dbReference>
<dbReference type="Pfam" id="PF14486">
    <property type="entry name" value="DUF4432"/>
    <property type="match status" value="1"/>
</dbReference>
<comment type="caution">
    <text evidence="1">The sequence shown here is derived from an EMBL/GenBank/DDBJ whole genome shotgun (WGS) entry which is preliminary data.</text>
</comment>
<gene>
    <name evidence="1" type="ORF">F4Y08_02140</name>
</gene>
<evidence type="ECO:0000313" key="1">
    <source>
        <dbReference type="EMBL" id="MYD89127.1"/>
    </source>
</evidence>
<accession>A0A6B1DPA3</accession>
<dbReference type="GO" id="GO:0003824">
    <property type="term" value="F:catalytic activity"/>
    <property type="evidence" value="ECO:0007669"/>
    <property type="project" value="InterPro"/>
</dbReference>
<dbReference type="InterPro" id="IPR011013">
    <property type="entry name" value="Gal_mutarotase_sf_dom"/>
</dbReference>